<feature type="compositionally biased region" description="Basic and acidic residues" evidence="1">
    <location>
        <begin position="285"/>
        <end position="298"/>
    </location>
</feature>
<organism evidence="2 3">
    <name type="scientific">Aulographum hederae CBS 113979</name>
    <dbReference type="NCBI Taxonomy" id="1176131"/>
    <lineage>
        <taxon>Eukaryota</taxon>
        <taxon>Fungi</taxon>
        <taxon>Dikarya</taxon>
        <taxon>Ascomycota</taxon>
        <taxon>Pezizomycotina</taxon>
        <taxon>Dothideomycetes</taxon>
        <taxon>Pleosporomycetidae</taxon>
        <taxon>Aulographales</taxon>
        <taxon>Aulographaceae</taxon>
    </lineage>
</organism>
<protein>
    <recommendedName>
        <fullName evidence="4">RNA helicase HEL117</fullName>
    </recommendedName>
</protein>
<dbReference type="EMBL" id="ML977154">
    <property type="protein sequence ID" value="KAF1987117.1"/>
    <property type="molecule type" value="Genomic_DNA"/>
</dbReference>
<feature type="compositionally biased region" description="Basic residues" evidence="1">
    <location>
        <begin position="28"/>
        <end position="53"/>
    </location>
</feature>
<feature type="region of interest" description="Disordered" evidence="1">
    <location>
        <begin position="121"/>
        <end position="298"/>
    </location>
</feature>
<gene>
    <name evidence="2" type="ORF">K402DRAFT_331518</name>
</gene>
<evidence type="ECO:0000313" key="2">
    <source>
        <dbReference type="EMBL" id="KAF1987117.1"/>
    </source>
</evidence>
<evidence type="ECO:0000313" key="3">
    <source>
        <dbReference type="Proteomes" id="UP000800041"/>
    </source>
</evidence>
<evidence type="ECO:0008006" key="4">
    <source>
        <dbReference type="Google" id="ProtNLM"/>
    </source>
</evidence>
<reference evidence="2" key="1">
    <citation type="journal article" date="2020" name="Stud. Mycol.">
        <title>101 Dothideomycetes genomes: a test case for predicting lifestyles and emergence of pathogens.</title>
        <authorList>
            <person name="Haridas S."/>
            <person name="Albert R."/>
            <person name="Binder M."/>
            <person name="Bloem J."/>
            <person name="Labutti K."/>
            <person name="Salamov A."/>
            <person name="Andreopoulos B."/>
            <person name="Baker S."/>
            <person name="Barry K."/>
            <person name="Bills G."/>
            <person name="Bluhm B."/>
            <person name="Cannon C."/>
            <person name="Castanera R."/>
            <person name="Culley D."/>
            <person name="Daum C."/>
            <person name="Ezra D."/>
            <person name="Gonzalez J."/>
            <person name="Henrissat B."/>
            <person name="Kuo A."/>
            <person name="Liang C."/>
            <person name="Lipzen A."/>
            <person name="Lutzoni F."/>
            <person name="Magnuson J."/>
            <person name="Mondo S."/>
            <person name="Nolan M."/>
            <person name="Ohm R."/>
            <person name="Pangilinan J."/>
            <person name="Park H.-J."/>
            <person name="Ramirez L."/>
            <person name="Alfaro M."/>
            <person name="Sun H."/>
            <person name="Tritt A."/>
            <person name="Yoshinaga Y."/>
            <person name="Zwiers L.-H."/>
            <person name="Turgeon B."/>
            <person name="Goodwin S."/>
            <person name="Spatafora J."/>
            <person name="Crous P."/>
            <person name="Grigoriev I."/>
        </authorList>
    </citation>
    <scope>NUCLEOTIDE SEQUENCE</scope>
    <source>
        <strain evidence="2">CBS 113979</strain>
    </source>
</reference>
<evidence type="ECO:0000256" key="1">
    <source>
        <dbReference type="SAM" id="MobiDB-lite"/>
    </source>
</evidence>
<dbReference type="InterPro" id="IPR044688">
    <property type="entry name" value="SCI-1-like"/>
</dbReference>
<dbReference type="PANTHER" id="PTHR34117:SF1">
    <property type="entry name" value="STYLE CELL-CYCLE INHIBITOR 1"/>
    <property type="match status" value="1"/>
</dbReference>
<dbReference type="PANTHER" id="PTHR34117">
    <property type="entry name" value="STYLE CELL-CYCLE INHIBITOR 1"/>
    <property type="match status" value="1"/>
</dbReference>
<dbReference type="Proteomes" id="UP000800041">
    <property type="component" value="Unassembled WGS sequence"/>
</dbReference>
<feature type="compositionally biased region" description="Basic and acidic residues" evidence="1">
    <location>
        <begin position="13"/>
        <end position="27"/>
    </location>
</feature>
<feature type="compositionally biased region" description="Basic and acidic residues" evidence="1">
    <location>
        <begin position="190"/>
        <end position="247"/>
    </location>
</feature>
<accession>A0A6G1H238</accession>
<dbReference type="OrthoDB" id="2139939at2759"/>
<sequence length="338" mass="39260">MNSNHGAPRPRHTRDSRSRSPRGDGQHSHRHRTRSPHDKSHRRHHGKSQKAKPKAILPLRARPLSKDDFENYKALFASYLDIQKQIYLEELDEREARGRWKSFVGKWNRGELAEGWYEPSLRAKAAESARDAASLEPPNRVIRQSPDHNPASRQQDMKKEEEESSSDDEFGPRLPDQSGSSKRAGPLIPRLEDLELRKEMSAEDANFAREDLRYERKQDRKVQKERLEELVPRADAGTRERQMEKRAAVTSTHASFKERKSPGADEVGEGTLMGDDGGIHGYKAAKQEAERKKSEREIRREEIWRARAVEREERLQEYREKEDKTMEMLKALAKQRFG</sequence>
<feature type="region of interest" description="Disordered" evidence="1">
    <location>
        <begin position="1"/>
        <end position="64"/>
    </location>
</feature>
<dbReference type="AlphaFoldDB" id="A0A6G1H238"/>
<name>A0A6G1H238_9PEZI</name>
<keyword evidence="3" id="KW-1185">Reference proteome</keyword>
<proteinExistence type="predicted"/>